<gene>
    <name evidence="1" type="ORF">RFULGI_LOCUS6057</name>
</gene>
<sequence>YHYDYNIGNINSSKLAKLCTWPSDIDIATTIKHSYKLASELAKALDMNSTSSTNNSLLLPFVMIETPDLEISTGIKSNSEFENDLNKFFEIDKEISDAISQAFKYTTEAINNIFDSLNIKDTDDQIYQTQIISILNNSTRIFNNEQVEHKELDYSNMIALRRCHEAYNLKPIEKQNCTHLIGYEKSRTINLNKASHLISQLINNTDPAMRFIKQREKRWKENWKTMTTNLASLQQSELSKQR</sequence>
<keyword evidence="2" id="KW-1185">Reference proteome</keyword>
<evidence type="ECO:0000313" key="1">
    <source>
        <dbReference type="EMBL" id="CAG8586365.1"/>
    </source>
</evidence>
<protein>
    <submittedName>
        <fullName evidence="1">10890_t:CDS:1</fullName>
    </submittedName>
</protein>
<comment type="caution">
    <text evidence="1">The sequence shown here is derived from an EMBL/GenBank/DDBJ whole genome shotgun (WGS) entry which is preliminary data.</text>
</comment>
<name>A0A9N9C3F1_9GLOM</name>
<organism evidence="1 2">
    <name type="scientific">Racocetra fulgida</name>
    <dbReference type="NCBI Taxonomy" id="60492"/>
    <lineage>
        <taxon>Eukaryota</taxon>
        <taxon>Fungi</taxon>
        <taxon>Fungi incertae sedis</taxon>
        <taxon>Mucoromycota</taxon>
        <taxon>Glomeromycotina</taxon>
        <taxon>Glomeromycetes</taxon>
        <taxon>Diversisporales</taxon>
        <taxon>Gigasporaceae</taxon>
        <taxon>Racocetra</taxon>
    </lineage>
</organism>
<feature type="non-terminal residue" evidence="1">
    <location>
        <position position="1"/>
    </location>
</feature>
<dbReference type="OrthoDB" id="2391059at2759"/>
<evidence type="ECO:0000313" key="2">
    <source>
        <dbReference type="Proteomes" id="UP000789396"/>
    </source>
</evidence>
<accession>A0A9N9C3F1</accession>
<dbReference type="EMBL" id="CAJVPZ010007451">
    <property type="protein sequence ID" value="CAG8586365.1"/>
    <property type="molecule type" value="Genomic_DNA"/>
</dbReference>
<dbReference type="Proteomes" id="UP000789396">
    <property type="component" value="Unassembled WGS sequence"/>
</dbReference>
<reference evidence="1" key="1">
    <citation type="submission" date="2021-06" db="EMBL/GenBank/DDBJ databases">
        <authorList>
            <person name="Kallberg Y."/>
            <person name="Tangrot J."/>
            <person name="Rosling A."/>
        </authorList>
    </citation>
    <scope>NUCLEOTIDE SEQUENCE</scope>
    <source>
        <strain evidence="1">IN212</strain>
    </source>
</reference>
<dbReference type="AlphaFoldDB" id="A0A9N9C3F1"/>
<proteinExistence type="predicted"/>